<keyword evidence="4" id="KW-0723">Serine/threonine-protein kinase</keyword>
<evidence type="ECO:0000256" key="11">
    <source>
        <dbReference type="ARBA" id="ARBA00023136"/>
    </source>
</evidence>
<sequence>MNWKNAIEKSFTVKDKDLHGTTKALLEKFIRPDRGAGIEISAYTGYSDFSGNFREGTALFGNASLGPPPFSSIFQHKGPVFGKPLRWFSYDGFELASSGFSQAIFLSEGGGYGLVHRGVLPEGQVIAVKKHELSSFQGDVEFGYEVEVLCSGLKCWYAGWLMSTIDHWILIYIVISLDPNTKSSNICF</sequence>
<comment type="subcellular location">
    <subcellularLocation>
        <location evidence="1">Cell membrane</location>
        <topology evidence="1">Single-pass membrane protein</topology>
    </subcellularLocation>
</comment>
<evidence type="ECO:0000256" key="3">
    <source>
        <dbReference type="ARBA" id="ARBA00022475"/>
    </source>
</evidence>
<dbReference type="Proteomes" id="UP001157006">
    <property type="component" value="Chromosome 1L"/>
</dbReference>
<keyword evidence="6" id="KW-0812">Transmembrane</keyword>
<keyword evidence="11" id="KW-0472">Membrane</keyword>
<evidence type="ECO:0000256" key="4">
    <source>
        <dbReference type="ARBA" id="ARBA00022527"/>
    </source>
</evidence>
<proteinExistence type="predicted"/>
<keyword evidence="5" id="KW-0808">Transferase</keyword>
<organism evidence="14 15">
    <name type="scientific">Vicia faba</name>
    <name type="common">Broad bean</name>
    <name type="synonym">Faba vulgaris</name>
    <dbReference type="NCBI Taxonomy" id="3906"/>
    <lineage>
        <taxon>Eukaryota</taxon>
        <taxon>Viridiplantae</taxon>
        <taxon>Streptophyta</taxon>
        <taxon>Embryophyta</taxon>
        <taxon>Tracheophyta</taxon>
        <taxon>Spermatophyta</taxon>
        <taxon>Magnoliopsida</taxon>
        <taxon>eudicotyledons</taxon>
        <taxon>Gunneridae</taxon>
        <taxon>Pentapetalae</taxon>
        <taxon>rosids</taxon>
        <taxon>fabids</taxon>
        <taxon>Fabales</taxon>
        <taxon>Fabaceae</taxon>
        <taxon>Papilionoideae</taxon>
        <taxon>50 kb inversion clade</taxon>
        <taxon>NPAAA clade</taxon>
        <taxon>Hologalegina</taxon>
        <taxon>IRL clade</taxon>
        <taxon>Fabeae</taxon>
        <taxon>Vicia</taxon>
    </lineage>
</organism>
<keyword evidence="8" id="KW-0418">Kinase</keyword>
<evidence type="ECO:0000313" key="14">
    <source>
        <dbReference type="EMBL" id="CAI8590521.1"/>
    </source>
</evidence>
<keyword evidence="10" id="KW-1133">Transmembrane helix</keyword>
<dbReference type="EC" id="2.7.11.1" evidence="2"/>
<evidence type="ECO:0000256" key="9">
    <source>
        <dbReference type="ARBA" id="ARBA00022840"/>
    </source>
</evidence>
<dbReference type="InterPro" id="IPR047117">
    <property type="entry name" value="PERK1-13-like"/>
</dbReference>
<keyword evidence="3" id="KW-1003">Cell membrane</keyword>
<dbReference type="PANTHER" id="PTHR47982:SF49">
    <property type="entry name" value="INACTIVE PROTEIN KINASE SELMODRAFT_444075-LIKE"/>
    <property type="match status" value="1"/>
</dbReference>
<dbReference type="Gene3D" id="3.30.200.20">
    <property type="entry name" value="Phosphorylase Kinase, domain 1"/>
    <property type="match status" value="1"/>
</dbReference>
<keyword evidence="9" id="KW-0067">ATP-binding</keyword>
<evidence type="ECO:0000256" key="2">
    <source>
        <dbReference type="ARBA" id="ARBA00012513"/>
    </source>
</evidence>
<comment type="catalytic activity">
    <reaction evidence="13">
        <text>L-seryl-[protein] + ATP = O-phospho-L-seryl-[protein] + ADP + H(+)</text>
        <dbReference type="Rhea" id="RHEA:17989"/>
        <dbReference type="Rhea" id="RHEA-COMP:9863"/>
        <dbReference type="Rhea" id="RHEA-COMP:11604"/>
        <dbReference type="ChEBI" id="CHEBI:15378"/>
        <dbReference type="ChEBI" id="CHEBI:29999"/>
        <dbReference type="ChEBI" id="CHEBI:30616"/>
        <dbReference type="ChEBI" id="CHEBI:83421"/>
        <dbReference type="ChEBI" id="CHEBI:456216"/>
        <dbReference type="EC" id="2.7.11.1"/>
    </reaction>
</comment>
<evidence type="ECO:0000256" key="12">
    <source>
        <dbReference type="ARBA" id="ARBA00047899"/>
    </source>
</evidence>
<protein>
    <recommendedName>
        <fullName evidence="2">non-specific serine/threonine protein kinase</fullName>
        <ecNumber evidence="2">2.7.11.1</ecNumber>
    </recommendedName>
</protein>
<evidence type="ECO:0000256" key="10">
    <source>
        <dbReference type="ARBA" id="ARBA00022989"/>
    </source>
</evidence>
<dbReference type="EMBL" id="OX451736">
    <property type="protein sequence ID" value="CAI8590521.1"/>
    <property type="molecule type" value="Genomic_DNA"/>
</dbReference>
<evidence type="ECO:0000313" key="15">
    <source>
        <dbReference type="Proteomes" id="UP001157006"/>
    </source>
</evidence>
<dbReference type="GO" id="GO:0005524">
    <property type="term" value="F:ATP binding"/>
    <property type="evidence" value="ECO:0007669"/>
    <property type="project" value="UniProtKB-KW"/>
</dbReference>
<keyword evidence="15" id="KW-1185">Reference proteome</keyword>
<evidence type="ECO:0000256" key="1">
    <source>
        <dbReference type="ARBA" id="ARBA00004162"/>
    </source>
</evidence>
<dbReference type="PANTHER" id="PTHR47982">
    <property type="entry name" value="PROLINE-RICH RECEPTOR-LIKE PROTEIN KINASE PERK4"/>
    <property type="match status" value="1"/>
</dbReference>
<evidence type="ECO:0000256" key="7">
    <source>
        <dbReference type="ARBA" id="ARBA00022741"/>
    </source>
</evidence>
<accession>A0AAV0YY41</accession>
<evidence type="ECO:0000256" key="6">
    <source>
        <dbReference type="ARBA" id="ARBA00022692"/>
    </source>
</evidence>
<evidence type="ECO:0000256" key="13">
    <source>
        <dbReference type="ARBA" id="ARBA00048679"/>
    </source>
</evidence>
<keyword evidence="7" id="KW-0547">Nucleotide-binding</keyword>
<dbReference type="AlphaFoldDB" id="A0AAV0YY41"/>
<comment type="catalytic activity">
    <reaction evidence="12">
        <text>L-threonyl-[protein] + ATP = O-phospho-L-threonyl-[protein] + ADP + H(+)</text>
        <dbReference type="Rhea" id="RHEA:46608"/>
        <dbReference type="Rhea" id="RHEA-COMP:11060"/>
        <dbReference type="Rhea" id="RHEA-COMP:11605"/>
        <dbReference type="ChEBI" id="CHEBI:15378"/>
        <dbReference type="ChEBI" id="CHEBI:30013"/>
        <dbReference type="ChEBI" id="CHEBI:30616"/>
        <dbReference type="ChEBI" id="CHEBI:61977"/>
        <dbReference type="ChEBI" id="CHEBI:456216"/>
        <dbReference type="EC" id="2.7.11.1"/>
    </reaction>
</comment>
<dbReference type="GO" id="GO:0004674">
    <property type="term" value="F:protein serine/threonine kinase activity"/>
    <property type="evidence" value="ECO:0007669"/>
    <property type="project" value="UniProtKB-KW"/>
</dbReference>
<gene>
    <name evidence="14" type="ORF">VFH_I444560</name>
</gene>
<reference evidence="14 15" key="1">
    <citation type="submission" date="2023-01" db="EMBL/GenBank/DDBJ databases">
        <authorList>
            <person name="Kreplak J."/>
        </authorList>
    </citation>
    <scope>NUCLEOTIDE SEQUENCE [LARGE SCALE GENOMIC DNA]</scope>
</reference>
<dbReference type="GO" id="GO:0005886">
    <property type="term" value="C:plasma membrane"/>
    <property type="evidence" value="ECO:0007669"/>
    <property type="project" value="UniProtKB-SubCell"/>
</dbReference>
<evidence type="ECO:0000256" key="5">
    <source>
        <dbReference type="ARBA" id="ARBA00022679"/>
    </source>
</evidence>
<name>A0AAV0YY41_VICFA</name>
<evidence type="ECO:0000256" key="8">
    <source>
        <dbReference type="ARBA" id="ARBA00022777"/>
    </source>
</evidence>